<dbReference type="EC" id="4.2.2.29" evidence="7"/>
<feature type="compositionally biased region" description="Basic and acidic residues" evidence="8">
    <location>
        <begin position="39"/>
        <end position="57"/>
    </location>
</feature>
<evidence type="ECO:0000256" key="2">
    <source>
        <dbReference type="ARBA" id="ARBA00022692"/>
    </source>
</evidence>
<proteinExistence type="inferred from homology"/>
<dbReference type="InterPro" id="IPR003770">
    <property type="entry name" value="MLTG-like"/>
</dbReference>
<evidence type="ECO:0000256" key="4">
    <source>
        <dbReference type="ARBA" id="ARBA00023136"/>
    </source>
</evidence>
<comment type="caution">
    <text evidence="9">The sequence shown here is derived from an EMBL/GenBank/DDBJ whole genome shotgun (WGS) entry which is preliminary data.</text>
</comment>
<reference evidence="9 10" key="1">
    <citation type="submission" date="2019-10" db="EMBL/GenBank/DDBJ databases">
        <title>Draft Genome Assembly of Rhodococcus zopfii DSM44189.</title>
        <authorList>
            <person name="Sutton J.M."/>
            <person name="Akob D.M."/>
            <person name="Bushman T.J."/>
        </authorList>
    </citation>
    <scope>NUCLEOTIDE SEQUENCE [LARGE SCALE GENOMIC DNA]</scope>
    <source>
        <strain evidence="9 10">DSM 44189</strain>
    </source>
</reference>
<accession>A0ABU3WP14</accession>
<evidence type="ECO:0000256" key="8">
    <source>
        <dbReference type="SAM" id="MobiDB-lite"/>
    </source>
</evidence>
<dbReference type="PANTHER" id="PTHR30518">
    <property type="entry name" value="ENDOLYTIC MUREIN TRANSGLYCOSYLASE"/>
    <property type="match status" value="1"/>
</dbReference>
<sequence length="561" mass="59741">MTRHGRSEDDTEATHQHFFGDRFGEEPVDGRRKVGGAYDRVRSTPEPDHRPISRPDDEPTTVLRFEEGVFDGPPPTTGSADGGYPVGSADGGYPVGSADGGYSGDGYNEDEYAGGYRYAERTESHGGEKHTGEQARYAGEDHYAAPYETEPVAWPDDERAAPQAVGVSPVRRAHDREAGARKKRGRVIGALAVALLLVIAVGGGFFVYKRFVGPDLPPDFTGPAGPAVIIQVRSGETANEIAVELTEKGVVASASAFFNAAVQNTGMNAVQPGFYSLATNLPAVDAVADLVDPASRVGALVVSEGRQLHDIRDVNTGAVRKGIYTLIAEASCYEDDGTSRCLTYDELNQAGASTDLAALGVPEWARQAVTGVPDRDRQLEGLIAAGSWDFDPSASASEVLARLVSASAEQYDRTGIADAAAKVGLSPYELLVAASLVEREALPADFARVARVILNRLDIDMPLQFDSTVNYSLDETELATTDSDRARVTPWNTYASPGLPATPISSPSIGALQAVENPEPGNWTYFVTVDAQGTTLFADNYEEHLANTERALESGILDSGR</sequence>
<dbReference type="EMBL" id="WBMO01000001">
    <property type="protein sequence ID" value="MDV2475701.1"/>
    <property type="molecule type" value="Genomic_DNA"/>
</dbReference>
<feature type="transmembrane region" description="Helical" evidence="7">
    <location>
        <begin position="187"/>
        <end position="208"/>
    </location>
</feature>
<protein>
    <recommendedName>
        <fullName evidence="7">Endolytic murein transglycosylase</fullName>
        <ecNumber evidence="7">4.2.2.29</ecNumber>
    </recommendedName>
    <alternativeName>
        <fullName evidence="7">Peptidoglycan lytic transglycosylase</fullName>
    </alternativeName>
    <alternativeName>
        <fullName evidence="7">Peptidoglycan polymerization terminase</fullName>
    </alternativeName>
</protein>
<comment type="similarity">
    <text evidence="7">Belongs to the transglycosylase MltG family.</text>
</comment>
<keyword evidence="6 7" id="KW-0961">Cell wall biogenesis/degradation</keyword>
<dbReference type="HAMAP" id="MF_02065">
    <property type="entry name" value="MltG"/>
    <property type="match status" value="1"/>
</dbReference>
<dbReference type="GO" id="GO:0016829">
    <property type="term" value="F:lyase activity"/>
    <property type="evidence" value="ECO:0007669"/>
    <property type="project" value="UniProtKB-KW"/>
</dbReference>
<feature type="site" description="Important for catalytic activity" evidence="7">
    <location>
        <position position="440"/>
    </location>
</feature>
<keyword evidence="10" id="KW-1185">Reference proteome</keyword>
<comment type="subcellular location">
    <subcellularLocation>
        <location evidence="7">Cell membrane</location>
        <topology evidence="7">Single-pass membrane protein</topology>
    </subcellularLocation>
</comment>
<feature type="region of interest" description="Disordered" evidence="8">
    <location>
        <begin position="1"/>
        <end position="85"/>
    </location>
</feature>
<evidence type="ECO:0000313" key="10">
    <source>
        <dbReference type="Proteomes" id="UP001275440"/>
    </source>
</evidence>
<gene>
    <name evidence="7" type="primary">mltG</name>
    <name evidence="9" type="ORF">F8M49_10525</name>
</gene>
<evidence type="ECO:0000256" key="7">
    <source>
        <dbReference type="HAMAP-Rule" id="MF_02065"/>
    </source>
</evidence>
<keyword evidence="2 7" id="KW-0812">Transmembrane</keyword>
<evidence type="ECO:0000256" key="3">
    <source>
        <dbReference type="ARBA" id="ARBA00022989"/>
    </source>
</evidence>
<feature type="compositionally biased region" description="Basic and acidic residues" evidence="8">
    <location>
        <begin position="1"/>
        <end position="32"/>
    </location>
</feature>
<evidence type="ECO:0000256" key="1">
    <source>
        <dbReference type="ARBA" id="ARBA00022475"/>
    </source>
</evidence>
<organism evidence="9 10">
    <name type="scientific">Rhodococcus zopfii</name>
    <dbReference type="NCBI Taxonomy" id="43772"/>
    <lineage>
        <taxon>Bacteria</taxon>
        <taxon>Bacillati</taxon>
        <taxon>Actinomycetota</taxon>
        <taxon>Actinomycetes</taxon>
        <taxon>Mycobacteriales</taxon>
        <taxon>Nocardiaceae</taxon>
        <taxon>Rhodococcus</taxon>
    </lineage>
</organism>
<dbReference type="Pfam" id="PF02618">
    <property type="entry name" value="YceG"/>
    <property type="match status" value="1"/>
</dbReference>
<keyword evidence="5 7" id="KW-0456">Lyase</keyword>
<dbReference type="Gene3D" id="3.30.1490.480">
    <property type="entry name" value="Endolytic murein transglycosylase"/>
    <property type="match status" value="1"/>
</dbReference>
<evidence type="ECO:0000256" key="5">
    <source>
        <dbReference type="ARBA" id="ARBA00023239"/>
    </source>
</evidence>
<keyword evidence="4 7" id="KW-0472">Membrane</keyword>
<evidence type="ECO:0000313" key="9">
    <source>
        <dbReference type="EMBL" id="MDV2475701.1"/>
    </source>
</evidence>
<keyword evidence="1 7" id="KW-1003">Cell membrane</keyword>
<comment type="catalytic activity">
    <reaction evidence="7">
        <text>a peptidoglycan chain = a peptidoglycan chain with N-acetyl-1,6-anhydromuramyl-[peptide] at the reducing end + a peptidoglycan chain with N-acetylglucosamine at the non-reducing end.</text>
        <dbReference type="EC" id="4.2.2.29"/>
    </reaction>
</comment>
<comment type="function">
    <text evidence="7">Functions as a peptidoglycan terminase that cleaves nascent peptidoglycan strands endolytically to terminate their elongation.</text>
</comment>
<keyword evidence="3 7" id="KW-1133">Transmembrane helix</keyword>
<dbReference type="Proteomes" id="UP001275440">
    <property type="component" value="Unassembled WGS sequence"/>
</dbReference>
<name>A0ABU3WP14_9NOCA</name>
<evidence type="ECO:0000256" key="6">
    <source>
        <dbReference type="ARBA" id="ARBA00023316"/>
    </source>
</evidence>
<dbReference type="PANTHER" id="PTHR30518:SF2">
    <property type="entry name" value="ENDOLYTIC MUREIN TRANSGLYCOSYLASE"/>
    <property type="match status" value="1"/>
</dbReference>